<evidence type="ECO:0000313" key="2">
    <source>
        <dbReference type="Proteomes" id="UP001215598"/>
    </source>
</evidence>
<name>A0AAD7JDX4_9AGAR</name>
<sequence length="58" mass="6517">INTSVLPTFLVAVLSQFYLRRYRPGWFRKYSFLLSAILEGGTQVSISSACSQSFGTDH</sequence>
<dbReference type="Proteomes" id="UP001215598">
    <property type="component" value="Unassembled WGS sequence"/>
</dbReference>
<feature type="non-terminal residue" evidence="1">
    <location>
        <position position="1"/>
    </location>
</feature>
<comment type="caution">
    <text evidence="1">The sequence shown here is derived from an EMBL/GenBank/DDBJ whole genome shotgun (WGS) entry which is preliminary data.</text>
</comment>
<protein>
    <submittedName>
        <fullName evidence="1">Uncharacterized protein</fullName>
    </submittedName>
</protein>
<evidence type="ECO:0000313" key="1">
    <source>
        <dbReference type="EMBL" id="KAJ7761362.1"/>
    </source>
</evidence>
<organism evidence="1 2">
    <name type="scientific">Mycena metata</name>
    <dbReference type="NCBI Taxonomy" id="1033252"/>
    <lineage>
        <taxon>Eukaryota</taxon>
        <taxon>Fungi</taxon>
        <taxon>Dikarya</taxon>
        <taxon>Basidiomycota</taxon>
        <taxon>Agaricomycotina</taxon>
        <taxon>Agaricomycetes</taxon>
        <taxon>Agaricomycetidae</taxon>
        <taxon>Agaricales</taxon>
        <taxon>Marasmiineae</taxon>
        <taxon>Mycenaceae</taxon>
        <taxon>Mycena</taxon>
    </lineage>
</organism>
<accession>A0AAD7JDX4</accession>
<dbReference type="EMBL" id="JARKIB010000035">
    <property type="protein sequence ID" value="KAJ7761362.1"/>
    <property type="molecule type" value="Genomic_DNA"/>
</dbReference>
<gene>
    <name evidence="1" type="ORF">B0H16DRAFT_1312262</name>
</gene>
<keyword evidence="2" id="KW-1185">Reference proteome</keyword>
<dbReference type="AlphaFoldDB" id="A0AAD7JDX4"/>
<proteinExistence type="predicted"/>
<reference evidence="1" key="1">
    <citation type="submission" date="2023-03" db="EMBL/GenBank/DDBJ databases">
        <title>Massive genome expansion in bonnet fungi (Mycena s.s.) driven by repeated elements and novel gene families across ecological guilds.</title>
        <authorList>
            <consortium name="Lawrence Berkeley National Laboratory"/>
            <person name="Harder C.B."/>
            <person name="Miyauchi S."/>
            <person name="Viragh M."/>
            <person name="Kuo A."/>
            <person name="Thoen E."/>
            <person name="Andreopoulos B."/>
            <person name="Lu D."/>
            <person name="Skrede I."/>
            <person name="Drula E."/>
            <person name="Henrissat B."/>
            <person name="Morin E."/>
            <person name="Kohler A."/>
            <person name="Barry K."/>
            <person name="LaButti K."/>
            <person name="Morin E."/>
            <person name="Salamov A."/>
            <person name="Lipzen A."/>
            <person name="Mereny Z."/>
            <person name="Hegedus B."/>
            <person name="Baldrian P."/>
            <person name="Stursova M."/>
            <person name="Weitz H."/>
            <person name="Taylor A."/>
            <person name="Grigoriev I.V."/>
            <person name="Nagy L.G."/>
            <person name="Martin F."/>
            <person name="Kauserud H."/>
        </authorList>
    </citation>
    <scope>NUCLEOTIDE SEQUENCE</scope>
    <source>
        <strain evidence="1">CBHHK182m</strain>
    </source>
</reference>